<sequence>MMEILDVVNLYDEFIDAKDLIDKQPFYQNKPVDKKWMDIFGELKMNFHKSKNLLLLVSKILSIPCSSVFVERIFRLMSSHWTDTGNQCNVGLLRAQLQVKENFTFDCIQFYYYIKEKDIQKAADNSEKYYWKRKQKGQKFPTVS</sequence>
<proteinExistence type="predicted"/>
<dbReference type="EMBL" id="JACASE010000001">
    <property type="protein sequence ID" value="KAF6505916.1"/>
    <property type="molecule type" value="Genomic_DNA"/>
</dbReference>
<accession>A0A7J8KAL7</accession>
<comment type="caution">
    <text evidence="1">The sequence shown here is derived from an EMBL/GenBank/DDBJ whole genome shotgun (WGS) entry which is preliminary data.</text>
</comment>
<organism evidence="1 2">
    <name type="scientific">Rousettus aegyptiacus</name>
    <name type="common">Egyptian fruit bat</name>
    <name type="synonym">Pteropus aegyptiacus</name>
    <dbReference type="NCBI Taxonomy" id="9407"/>
    <lineage>
        <taxon>Eukaryota</taxon>
        <taxon>Metazoa</taxon>
        <taxon>Chordata</taxon>
        <taxon>Craniata</taxon>
        <taxon>Vertebrata</taxon>
        <taxon>Euteleostomi</taxon>
        <taxon>Mammalia</taxon>
        <taxon>Eutheria</taxon>
        <taxon>Laurasiatheria</taxon>
        <taxon>Chiroptera</taxon>
        <taxon>Yinpterochiroptera</taxon>
        <taxon>Pteropodoidea</taxon>
        <taxon>Pteropodidae</taxon>
        <taxon>Rousettinae</taxon>
        <taxon>Rousettus</taxon>
    </lineage>
</organism>
<evidence type="ECO:0008006" key="3">
    <source>
        <dbReference type="Google" id="ProtNLM"/>
    </source>
</evidence>
<evidence type="ECO:0000313" key="2">
    <source>
        <dbReference type="Proteomes" id="UP000593571"/>
    </source>
</evidence>
<gene>
    <name evidence="1" type="ORF">HJG63_007802</name>
</gene>
<reference evidence="1 2" key="1">
    <citation type="journal article" date="2020" name="Nature">
        <title>Six reference-quality genomes reveal evolution of bat adaptations.</title>
        <authorList>
            <person name="Jebb D."/>
            <person name="Huang Z."/>
            <person name="Pippel M."/>
            <person name="Hughes G.M."/>
            <person name="Lavrichenko K."/>
            <person name="Devanna P."/>
            <person name="Winkler S."/>
            <person name="Jermiin L.S."/>
            <person name="Skirmuntt E.C."/>
            <person name="Katzourakis A."/>
            <person name="Burkitt-Gray L."/>
            <person name="Ray D.A."/>
            <person name="Sullivan K.A.M."/>
            <person name="Roscito J.G."/>
            <person name="Kirilenko B.M."/>
            <person name="Davalos L.M."/>
            <person name="Corthals A.P."/>
            <person name="Power M.L."/>
            <person name="Jones G."/>
            <person name="Ransome R.D."/>
            <person name="Dechmann D.K.N."/>
            <person name="Locatelli A.G."/>
            <person name="Puechmaille S.J."/>
            <person name="Fedrigo O."/>
            <person name="Jarvis E.D."/>
            <person name="Hiller M."/>
            <person name="Vernes S.C."/>
            <person name="Myers E.W."/>
            <person name="Teeling E.C."/>
        </authorList>
    </citation>
    <scope>NUCLEOTIDE SEQUENCE [LARGE SCALE GENOMIC DNA]</scope>
    <source>
        <strain evidence="1">MRouAeg1</strain>
        <tissue evidence="1">Muscle</tissue>
    </source>
</reference>
<name>A0A7J8KAL7_ROUAE</name>
<dbReference type="AlphaFoldDB" id="A0A7J8KAL7"/>
<protein>
    <recommendedName>
        <fullName evidence="3">HAT C-terminal dimerisation domain-containing protein</fullName>
    </recommendedName>
</protein>
<keyword evidence="2" id="KW-1185">Reference proteome</keyword>
<dbReference type="Proteomes" id="UP000593571">
    <property type="component" value="Unassembled WGS sequence"/>
</dbReference>
<evidence type="ECO:0000313" key="1">
    <source>
        <dbReference type="EMBL" id="KAF6505916.1"/>
    </source>
</evidence>